<dbReference type="STRING" id="1392255.A0A2I1C2D8"/>
<dbReference type="VEuPathDB" id="FungiDB:P174DRAFT_422953"/>
<evidence type="ECO:0000313" key="3">
    <source>
        <dbReference type="Proteomes" id="UP000234474"/>
    </source>
</evidence>
<dbReference type="Gene3D" id="3.30.420.10">
    <property type="entry name" value="Ribonuclease H-like superfamily/Ribonuclease H"/>
    <property type="match status" value="1"/>
</dbReference>
<evidence type="ECO:0000313" key="2">
    <source>
        <dbReference type="EMBL" id="PKX91807.1"/>
    </source>
</evidence>
<protein>
    <recommendedName>
        <fullName evidence="4">RNase H type-1 domain-containing protein</fullName>
    </recommendedName>
</protein>
<organism evidence="2 3">
    <name type="scientific">Aspergillus novofumigatus (strain IBT 16806)</name>
    <dbReference type="NCBI Taxonomy" id="1392255"/>
    <lineage>
        <taxon>Eukaryota</taxon>
        <taxon>Fungi</taxon>
        <taxon>Dikarya</taxon>
        <taxon>Ascomycota</taxon>
        <taxon>Pezizomycotina</taxon>
        <taxon>Eurotiomycetes</taxon>
        <taxon>Eurotiomycetidae</taxon>
        <taxon>Eurotiales</taxon>
        <taxon>Aspergillaceae</taxon>
        <taxon>Aspergillus</taxon>
        <taxon>Aspergillus subgen. Fumigati</taxon>
    </lineage>
</organism>
<dbReference type="GeneID" id="36532419"/>
<reference evidence="3" key="1">
    <citation type="journal article" date="2018" name="Proc. Natl. Acad. Sci. U.S.A.">
        <title>Linking secondary metabolites to gene clusters through genome sequencing of six diverse Aspergillus species.</title>
        <authorList>
            <person name="Kaerboelling I."/>
            <person name="Vesth T.C."/>
            <person name="Frisvad J.C."/>
            <person name="Nybo J.L."/>
            <person name="Theobald S."/>
            <person name="Kuo A."/>
            <person name="Bowyer P."/>
            <person name="Matsuda Y."/>
            <person name="Mondo S."/>
            <person name="Lyhne E.K."/>
            <person name="Kogle M.E."/>
            <person name="Clum A."/>
            <person name="Lipzen A."/>
            <person name="Salamov A."/>
            <person name="Ngan C.Y."/>
            <person name="Daum C."/>
            <person name="Chiniquy J."/>
            <person name="Barry K."/>
            <person name="LaButti K."/>
            <person name="Haridas S."/>
            <person name="Simmons B.A."/>
            <person name="Magnuson J.K."/>
            <person name="Mortensen U.H."/>
            <person name="Larsen T.O."/>
            <person name="Grigoriev I.V."/>
            <person name="Baker S.E."/>
            <person name="Andersen M.R."/>
        </authorList>
    </citation>
    <scope>NUCLEOTIDE SEQUENCE [LARGE SCALE GENOMIC DNA]</scope>
    <source>
        <strain evidence="3">IBT 16806</strain>
    </source>
</reference>
<proteinExistence type="predicted"/>
<dbReference type="AlphaFoldDB" id="A0A2I1C2D8"/>
<gene>
    <name evidence="2" type="ORF">P174DRAFT_422953</name>
</gene>
<dbReference type="Proteomes" id="UP000234474">
    <property type="component" value="Unassembled WGS sequence"/>
</dbReference>
<dbReference type="RefSeq" id="XP_024680402.1">
    <property type="nucleotide sequence ID" value="XM_024825094.1"/>
</dbReference>
<comment type="caution">
    <text evidence="2">The sequence shown here is derived from an EMBL/GenBank/DDBJ whole genome shotgun (WGS) entry which is preliminary data.</text>
</comment>
<evidence type="ECO:0008006" key="4">
    <source>
        <dbReference type="Google" id="ProtNLM"/>
    </source>
</evidence>
<dbReference type="InterPro" id="IPR012337">
    <property type="entry name" value="RNaseH-like_sf"/>
</dbReference>
<dbReference type="SUPFAM" id="SSF53098">
    <property type="entry name" value="Ribonuclease H-like"/>
    <property type="match status" value="1"/>
</dbReference>
<accession>A0A2I1C2D8</accession>
<dbReference type="InterPro" id="IPR036397">
    <property type="entry name" value="RNaseH_sf"/>
</dbReference>
<evidence type="ECO:0000256" key="1">
    <source>
        <dbReference type="SAM" id="MobiDB-lite"/>
    </source>
</evidence>
<name>A0A2I1C2D8_ASPN1</name>
<dbReference type="GO" id="GO:0003676">
    <property type="term" value="F:nucleic acid binding"/>
    <property type="evidence" value="ECO:0007669"/>
    <property type="project" value="InterPro"/>
</dbReference>
<dbReference type="EMBL" id="MSZS01000006">
    <property type="protein sequence ID" value="PKX91807.1"/>
    <property type="molecule type" value="Genomic_DNA"/>
</dbReference>
<feature type="region of interest" description="Disordered" evidence="1">
    <location>
        <begin position="74"/>
        <end position="94"/>
    </location>
</feature>
<sequence length="178" mass="19850">MSCTTGISGVAISMIYTDRDRVGSLTDWPLTLSRTLARTLTMATISIRMSGLLEWDLMVHSSHQTLTRMMTLCTTTTAPSPSPRSSRKGKSAERATSWIKGWVRNGWRTSSGTPAKNKDLWKCLLGWCEDAATTRAKTKLEFWRIPRGWNAKADGWAKLAADKDVKPTTFMKSTGYLI</sequence>
<dbReference type="OrthoDB" id="407198at2759"/>
<keyword evidence="3" id="KW-1185">Reference proteome</keyword>